<dbReference type="AlphaFoldDB" id="A0A087TQ62"/>
<feature type="non-terminal residue" evidence="2">
    <location>
        <position position="165"/>
    </location>
</feature>
<feature type="compositionally biased region" description="Polar residues" evidence="1">
    <location>
        <begin position="49"/>
        <end position="71"/>
    </location>
</feature>
<feature type="region of interest" description="Disordered" evidence="1">
    <location>
        <begin position="39"/>
        <end position="79"/>
    </location>
</feature>
<gene>
    <name evidence="2" type="ORF">X975_20912</name>
</gene>
<organism evidence="2 3">
    <name type="scientific">Stegodyphus mimosarum</name>
    <name type="common">African social velvet spider</name>
    <dbReference type="NCBI Taxonomy" id="407821"/>
    <lineage>
        <taxon>Eukaryota</taxon>
        <taxon>Metazoa</taxon>
        <taxon>Ecdysozoa</taxon>
        <taxon>Arthropoda</taxon>
        <taxon>Chelicerata</taxon>
        <taxon>Arachnida</taxon>
        <taxon>Araneae</taxon>
        <taxon>Araneomorphae</taxon>
        <taxon>Entelegynae</taxon>
        <taxon>Eresoidea</taxon>
        <taxon>Eresidae</taxon>
        <taxon>Stegodyphus</taxon>
    </lineage>
</organism>
<evidence type="ECO:0000256" key="1">
    <source>
        <dbReference type="SAM" id="MobiDB-lite"/>
    </source>
</evidence>
<sequence>MKEQIEERVSVVEQQTWLQSFFCERANRRESFRRATTTFEDMTTHHQKGSSAGNANSLSERAGSESCQNYTRFEEKHQTTGDFPSQMLIGRDLHPPSDLLFDCPTDAPPLPEEYVQDLQARFAVILNFARERVNLTTEKMKTRYDNRATEHHFNGDKVWLWNTTR</sequence>
<proteinExistence type="predicted"/>
<reference evidence="2 3" key="1">
    <citation type="submission" date="2013-11" db="EMBL/GenBank/DDBJ databases">
        <title>Genome sequencing of Stegodyphus mimosarum.</title>
        <authorList>
            <person name="Bechsgaard J."/>
        </authorList>
    </citation>
    <scope>NUCLEOTIDE SEQUENCE [LARGE SCALE GENOMIC DNA]</scope>
</reference>
<dbReference type="Proteomes" id="UP000054359">
    <property type="component" value="Unassembled WGS sequence"/>
</dbReference>
<evidence type="ECO:0000313" key="3">
    <source>
        <dbReference type="Proteomes" id="UP000054359"/>
    </source>
</evidence>
<accession>A0A087TQ62</accession>
<protein>
    <submittedName>
        <fullName evidence="2">Uncharacterized protein</fullName>
    </submittedName>
</protein>
<name>A0A087TQ62_STEMI</name>
<evidence type="ECO:0000313" key="2">
    <source>
        <dbReference type="EMBL" id="KFM67251.1"/>
    </source>
</evidence>
<dbReference type="EMBL" id="KK116272">
    <property type="protein sequence ID" value="KFM67251.1"/>
    <property type="molecule type" value="Genomic_DNA"/>
</dbReference>
<keyword evidence="3" id="KW-1185">Reference proteome</keyword>
<dbReference type="OrthoDB" id="6769926at2759"/>